<dbReference type="GO" id="GO:1990281">
    <property type="term" value="C:efflux pump complex"/>
    <property type="evidence" value="ECO:0007669"/>
    <property type="project" value="TreeGrafter"/>
</dbReference>
<dbReference type="EMBL" id="UOFI01000067">
    <property type="protein sequence ID" value="VAW65302.1"/>
    <property type="molecule type" value="Genomic_DNA"/>
</dbReference>
<dbReference type="GO" id="GO:0015562">
    <property type="term" value="F:efflux transmembrane transporter activity"/>
    <property type="evidence" value="ECO:0007669"/>
    <property type="project" value="InterPro"/>
</dbReference>
<proteinExistence type="predicted"/>
<dbReference type="InterPro" id="IPR051906">
    <property type="entry name" value="TolC-like"/>
</dbReference>
<evidence type="ECO:0000256" key="2">
    <source>
        <dbReference type="ARBA" id="ARBA00022448"/>
    </source>
</evidence>
<dbReference type="Gene3D" id="1.20.1600.10">
    <property type="entry name" value="Outer membrane efflux proteins (OEP)"/>
    <property type="match status" value="1"/>
</dbReference>
<dbReference type="PANTHER" id="PTHR30026">
    <property type="entry name" value="OUTER MEMBRANE PROTEIN TOLC"/>
    <property type="match status" value="1"/>
</dbReference>
<keyword evidence="6" id="KW-0998">Cell outer membrane</keyword>
<name>A0A3B0XQ32_9ZZZZ</name>
<accession>A0A3B0XQ32</accession>
<dbReference type="GO" id="GO:0009279">
    <property type="term" value="C:cell outer membrane"/>
    <property type="evidence" value="ECO:0007669"/>
    <property type="project" value="UniProtKB-SubCell"/>
</dbReference>
<keyword evidence="2" id="KW-0813">Transport</keyword>
<keyword evidence="5" id="KW-0472">Membrane</keyword>
<reference evidence="7" key="1">
    <citation type="submission" date="2018-06" db="EMBL/GenBank/DDBJ databases">
        <authorList>
            <person name="Zhirakovskaya E."/>
        </authorList>
    </citation>
    <scope>NUCLEOTIDE SEQUENCE</scope>
</reference>
<dbReference type="PANTHER" id="PTHR30026:SF20">
    <property type="entry name" value="OUTER MEMBRANE PROTEIN TOLC"/>
    <property type="match status" value="1"/>
</dbReference>
<sequence>MNMKKIFIGLLTACYLIATTTYAQEEPQKALNFSQALEMAYLYDQDLQAAEFQYQSALESRGLSKAALLPQLNFSISAQTARTKIEKSQSNQFVPNRELTINTDAYALSLTQTLYNHSLYKNLQQTDMIIAAAAANIDAARQDLIVRLASAYFNVLGAQDGLKFASAEKEAIGKQLEQSKKRFEVGLIAITDVKEAQASYDTSVAQEIDSQNILYAQFEALAVILGSYTTKIAPLAKEITLSIPLPADIQAWTDSAQQHNLTLKAAQFNFQASQKQVDADQSQHYPTLDLVANRNFNSPDNSIFSGLASDTTSNSLTVQLNVPIYSGGFTSAKKRQSVALKDQARAQKEKAHRQALQQTRDAYLGVTSTIAQVQALKQALISNQAAHEATQAGFEVGTRTAIDVLSTLREVYRAERDYARARYNYVINTLRLKQAAGTLTMDDGIAINNFLQ</sequence>
<dbReference type="InterPro" id="IPR003423">
    <property type="entry name" value="OMP_efflux"/>
</dbReference>
<dbReference type="Pfam" id="PF02321">
    <property type="entry name" value="OEP"/>
    <property type="match status" value="2"/>
</dbReference>
<protein>
    <submittedName>
        <fullName evidence="7">Type I secretion outer membrane protein, TolC</fullName>
    </submittedName>
</protein>
<organism evidence="7">
    <name type="scientific">hydrothermal vent metagenome</name>
    <dbReference type="NCBI Taxonomy" id="652676"/>
    <lineage>
        <taxon>unclassified sequences</taxon>
        <taxon>metagenomes</taxon>
        <taxon>ecological metagenomes</taxon>
    </lineage>
</organism>
<dbReference type="GO" id="GO:0015288">
    <property type="term" value="F:porin activity"/>
    <property type="evidence" value="ECO:0007669"/>
    <property type="project" value="TreeGrafter"/>
</dbReference>
<evidence type="ECO:0000256" key="1">
    <source>
        <dbReference type="ARBA" id="ARBA00004442"/>
    </source>
</evidence>
<evidence type="ECO:0000313" key="7">
    <source>
        <dbReference type="EMBL" id="VAW65302.1"/>
    </source>
</evidence>
<keyword evidence="4" id="KW-0812">Transmembrane</keyword>
<dbReference type="SUPFAM" id="SSF56954">
    <property type="entry name" value="Outer membrane efflux proteins (OEP)"/>
    <property type="match status" value="1"/>
</dbReference>
<evidence type="ECO:0000256" key="5">
    <source>
        <dbReference type="ARBA" id="ARBA00023136"/>
    </source>
</evidence>
<evidence type="ECO:0000256" key="6">
    <source>
        <dbReference type="ARBA" id="ARBA00023237"/>
    </source>
</evidence>
<comment type="subcellular location">
    <subcellularLocation>
        <location evidence="1">Cell outer membrane</location>
    </subcellularLocation>
</comment>
<dbReference type="NCBIfam" id="TIGR01844">
    <property type="entry name" value="type_I_sec_TolC"/>
    <property type="match status" value="1"/>
</dbReference>
<evidence type="ECO:0000256" key="3">
    <source>
        <dbReference type="ARBA" id="ARBA00022452"/>
    </source>
</evidence>
<keyword evidence="3" id="KW-1134">Transmembrane beta strand</keyword>
<dbReference type="InterPro" id="IPR010130">
    <property type="entry name" value="T1SS_OMP_TolC"/>
</dbReference>
<gene>
    <name evidence="7" type="ORF">MNBD_GAMMA09-2915</name>
</gene>
<dbReference type="AlphaFoldDB" id="A0A3B0XQ32"/>
<evidence type="ECO:0000256" key="4">
    <source>
        <dbReference type="ARBA" id="ARBA00022692"/>
    </source>
</evidence>